<dbReference type="PANTHER" id="PTHR21600">
    <property type="entry name" value="MITOCHONDRIAL RNA PSEUDOURIDINE SYNTHASE"/>
    <property type="match status" value="1"/>
</dbReference>
<reference evidence="3 4" key="1">
    <citation type="submission" date="2019-04" db="EMBL/GenBank/DDBJ databases">
        <title>Crenobacter sp. nov.</title>
        <authorList>
            <person name="Shi S."/>
        </authorList>
    </citation>
    <scope>NUCLEOTIDE SEQUENCE [LARGE SCALE GENOMIC DNA]</scope>
    <source>
        <strain evidence="3 4">GY 70310</strain>
    </source>
</reference>
<dbReference type="Gene3D" id="3.30.2350.10">
    <property type="entry name" value="Pseudouridine synthase"/>
    <property type="match status" value="1"/>
</dbReference>
<dbReference type="InterPro" id="IPR006145">
    <property type="entry name" value="PsdUridine_synth_RsuA/RluA"/>
</dbReference>
<dbReference type="AlphaFoldDB" id="A0A4T0URG7"/>
<dbReference type="Pfam" id="PF00849">
    <property type="entry name" value="PseudoU_synth_2"/>
    <property type="match status" value="1"/>
</dbReference>
<name>A0A4T0URG7_9NEIS</name>
<dbReference type="CDD" id="cd02869">
    <property type="entry name" value="PseudoU_synth_RluA_like"/>
    <property type="match status" value="1"/>
</dbReference>
<comment type="similarity">
    <text evidence="1">Belongs to the pseudouridine synthase RluA family.</text>
</comment>
<evidence type="ECO:0000313" key="3">
    <source>
        <dbReference type="EMBL" id="TIC81384.1"/>
    </source>
</evidence>
<keyword evidence="4" id="KW-1185">Reference proteome</keyword>
<dbReference type="GO" id="GO:0003723">
    <property type="term" value="F:RNA binding"/>
    <property type="evidence" value="ECO:0007669"/>
    <property type="project" value="InterPro"/>
</dbReference>
<evidence type="ECO:0000259" key="2">
    <source>
        <dbReference type="Pfam" id="PF00849"/>
    </source>
</evidence>
<protein>
    <submittedName>
        <fullName evidence="3">TIGR01621 family pseudouridine synthase</fullName>
    </submittedName>
</protein>
<comment type="caution">
    <text evidence="3">The sequence shown here is derived from an EMBL/GenBank/DDBJ whole genome shotgun (WGS) entry which is preliminary data.</text>
</comment>
<gene>
    <name evidence="3" type="ORF">E5K04_10720</name>
</gene>
<evidence type="ECO:0000256" key="1">
    <source>
        <dbReference type="ARBA" id="ARBA00010876"/>
    </source>
</evidence>
<dbReference type="InterPro" id="IPR020103">
    <property type="entry name" value="PsdUridine_synth_cat_dom_sf"/>
</dbReference>
<dbReference type="OrthoDB" id="9785808at2"/>
<dbReference type="EMBL" id="STGJ01000011">
    <property type="protein sequence ID" value="TIC81384.1"/>
    <property type="molecule type" value="Genomic_DNA"/>
</dbReference>
<sequence length="219" mass="23512">MSTPPFTLVHADPRFYVVAKAAGIGFHREGDTPGLMDHLREGLADTALWPVHRLDLVTSGLIVVARSAAVAAALGAAFAAHEVEKTYLALSDRKPKKKQGWIRGDMVKARGGAWRLTHTLEAPAVTRFDSASLAPGVRLFMLYPQTGRTHQLRVALKSVSAPILGDALYGGSPADRVYLHAYRLAFRLDGEAFAFTSPPSGGLFDTPALADVLARERAG</sequence>
<accession>A0A4T0URG7</accession>
<dbReference type="GO" id="GO:0000455">
    <property type="term" value="P:enzyme-directed rRNA pseudouridine synthesis"/>
    <property type="evidence" value="ECO:0007669"/>
    <property type="project" value="TreeGrafter"/>
</dbReference>
<evidence type="ECO:0000313" key="4">
    <source>
        <dbReference type="Proteomes" id="UP000308891"/>
    </source>
</evidence>
<dbReference type="GO" id="GO:0140098">
    <property type="term" value="F:catalytic activity, acting on RNA"/>
    <property type="evidence" value="ECO:0007669"/>
    <property type="project" value="UniProtKB-ARBA"/>
</dbReference>
<dbReference type="PANTHER" id="PTHR21600:SF87">
    <property type="entry name" value="RNA PSEUDOURIDYLATE SYNTHASE DOMAIN-CONTAINING PROTEIN 1"/>
    <property type="match status" value="1"/>
</dbReference>
<dbReference type="NCBIfam" id="TIGR01621">
    <property type="entry name" value="RluA-like"/>
    <property type="match status" value="1"/>
</dbReference>
<dbReference type="InterPro" id="IPR050188">
    <property type="entry name" value="RluA_PseudoU_synthase"/>
</dbReference>
<dbReference type="InterPro" id="IPR006508">
    <property type="entry name" value="PsdUridine_synth_RluA-like"/>
</dbReference>
<dbReference type="RefSeq" id="WP_136553876.1">
    <property type="nucleotide sequence ID" value="NZ_STGJ01000011.1"/>
</dbReference>
<feature type="domain" description="Pseudouridine synthase RsuA/RluA-like" evidence="2">
    <location>
        <begin position="15"/>
        <end position="157"/>
    </location>
</feature>
<dbReference type="PROSITE" id="PS01129">
    <property type="entry name" value="PSI_RLU"/>
    <property type="match status" value="1"/>
</dbReference>
<dbReference type="InterPro" id="IPR006224">
    <property type="entry name" value="PsdUridine_synth_RluA-like_CS"/>
</dbReference>
<dbReference type="Proteomes" id="UP000308891">
    <property type="component" value="Unassembled WGS sequence"/>
</dbReference>
<dbReference type="SUPFAM" id="SSF55120">
    <property type="entry name" value="Pseudouridine synthase"/>
    <property type="match status" value="1"/>
</dbReference>
<proteinExistence type="inferred from homology"/>
<dbReference type="GO" id="GO:0009982">
    <property type="term" value="F:pseudouridine synthase activity"/>
    <property type="evidence" value="ECO:0007669"/>
    <property type="project" value="InterPro"/>
</dbReference>
<organism evidence="3 4">
    <name type="scientific">Crenobacter intestini</name>
    <dbReference type="NCBI Taxonomy" id="2563443"/>
    <lineage>
        <taxon>Bacteria</taxon>
        <taxon>Pseudomonadati</taxon>
        <taxon>Pseudomonadota</taxon>
        <taxon>Betaproteobacteria</taxon>
        <taxon>Neisseriales</taxon>
        <taxon>Neisseriaceae</taxon>
        <taxon>Crenobacter</taxon>
    </lineage>
</organism>